<name>A0A409W835_9AGAR</name>
<dbReference type="InParanoid" id="A0A409W835"/>
<feature type="compositionally biased region" description="Low complexity" evidence="1">
    <location>
        <begin position="34"/>
        <end position="52"/>
    </location>
</feature>
<keyword evidence="4" id="KW-1185">Reference proteome</keyword>
<dbReference type="Proteomes" id="UP000284842">
    <property type="component" value="Unassembled WGS sequence"/>
</dbReference>
<dbReference type="AlphaFoldDB" id="A0A409W835"/>
<dbReference type="InterPro" id="IPR040922">
    <property type="entry name" value="Ribosomal_mL59_dom"/>
</dbReference>
<feature type="region of interest" description="Disordered" evidence="1">
    <location>
        <begin position="288"/>
        <end position="310"/>
    </location>
</feature>
<evidence type="ECO:0000313" key="4">
    <source>
        <dbReference type="Proteomes" id="UP000284842"/>
    </source>
</evidence>
<dbReference type="GO" id="GO:0005762">
    <property type="term" value="C:mitochondrial large ribosomal subunit"/>
    <property type="evidence" value="ECO:0007669"/>
    <property type="project" value="InterPro"/>
</dbReference>
<dbReference type="InterPro" id="IPR037507">
    <property type="entry name" value="Ribosomal_mL59"/>
</dbReference>
<gene>
    <name evidence="3" type="ORF">CVT24_003792</name>
</gene>
<dbReference type="GO" id="GO:0003735">
    <property type="term" value="F:structural constituent of ribosome"/>
    <property type="evidence" value="ECO:0007669"/>
    <property type="project" value="InterPro"/>
</dbReference>
<evidence type="ECO:0000259" key="2">
    <source>
        <dbReference type="Pfam" id="PF18126"/>
    </source>
</evidence>
<protein>
    <recommendedName>
        <fullName evidence="2">Large ribosomal subunit protein mL59 domain-containing protein</fullName>
    </recommendedName>
</protein>
<evidence type="ECO:0000256" key="1">
    <source>
        <dbReference type="SAM" id="MobiDB-lite"/>
    </source>
</evidence>
<dbReference type="STRING" id="181874.A0A409W835"/>
<dbReference type="Pfam" id="PF18126">
    <property type="entry name" value="Mitoc_mL59"/>
    <property type="match status" value="1"/>
</dbReference>
<organism evidence="3 4">
    <name type="scientific">Panaeolus cyanescens</name>
    <dbReference type="NCBI Taxonomy" id="181874"/>
    <lineage>
        <taxon>Eukaryota</taxon>
        <taxon>Fungi</taxon>
        <taxon>Dikarya</taxon>
        <taxon>Basidiomycota</taxon>
        <taxon>Agaricomycotina</taxon>
        <taxon>Agaricomycetes</taxon>
        <taxon>Agaricomycetidae</taxon>
        <taxon>Agaricales</taxon>
        <taxon>Agaricineae</taxon>
        <taxon>Galeropsidaceae</taxon>
        <taxon>Panaeolus</taxon>
    </lineage>
</organism>
<feature type="region of interest" description="Disordered" evidence="1">
    <location>
        <begin position="33"/>
        <end position="66"/>
    </location>
</feature>
<dbReference type="EMBL" id="NHTK01005733">
    <property type="protein sequence ID" value="PPQ74700.1"/>
    <property type="molecule type" value="Genomic_DNA"/>
</dbReference>
<accession>A0A409W835</accession>
<proteinExistence type="predicted"/>
<feature type="domain" description="Large ribosomal subunit protein mL59" evidence="2">
    <location>
        <begin position="38"/>
        <end position="287"/>
    </location>
</feature>
<dbReference type="PANTHER" id="PTHR28041:SF1">
    <property type="entry name" value="LARGE RIBOSOMAL SUBUNIT PROTEIN ML59"/>
    <property type="match status" value="1"/>
</dbReference>
<reference evidence="3 4" key="1">
    <citation type="journal article" date="2018" name="Evol. Lett.">
        <title>Horizontal gene cluster transfer increased hallucinogenic mushroom diversity.</title>
        <authorList>
            <person name="Reynolds H.T."/>
            <person name="Vijayakumar V."/>
            <person name="Gluck-Thaler E."/>
            <person name="Korotkin H.B."/>
            <person name="Matheny P.B."/>
            <person name="Slot J.C."/>
        </authorList>
    </citation>
    <scope>NUCLEOTIDE SEQUENCE [LARGE SCALE GENOMIC DNA]</scope>
    <source>
        <strain evidence="3 4">2629</strain>
    </source>
</reference>
<dbReference type="OrthoDB" id="18529at2759"/>
<evidence type="ECO:0000313" key="3">
    <source>
        <dbReference type="EMBL" id="PPQ74700.1"/>
    </source>
</evidence>
<dbReference type="PANTHER" id="PTHR28041">
    <property type="entry name" value="54S RIBOSOMAL PROTEIN L25, MITOCHONDRIAL"/>
    <property type="match status" value="1"/>
</dbReference>
<comment type="caution">
    <text evidence="3">The sequence shown here is derived from an EMBL/GenBank/DDBJ whole genome shotgun (WGS) entry which is preliminary data.</text>
</comment>
<sequence length="310" mass="36197">MTPQQLKQAALGSVQAFRNRELRGLVRHLQKFGPLSETTPSTSSTSPSLALPNPFIPKKNAKTGRWHEPKYSLRRQAELVRKAIFSGTADLVPPGPKKDAFQLRLDRLKQEKLMTELPFEPYVQGTIISEARATFNKHSEEKAKSVAKILEMRAKLRPFEEEINKLSYENLTEAEAEAYIEKKSKIDRKADDFRYAAYDHQMRVGYRDRELNRVIPKLPAVEWDETVSWAGEYKPRNVPGAQLGIRLYAGKKRMFKGHRWERQKLGLLKRRAMLMRDMKDRVRNYKEYYKKRKPNPLKPSRYTKPPKLPF</sequence>